<dbReference type="Proteomes" id="UP001163687">
    <property type="component" value="Chromosome"/>
</dbReference>
<proteinExistence type="predicted"/>
<organism evidence="2 3">
    <name type="scientific">Caldinitratiruptor microaerophilus</name>
    <dbReference type="NCBI Taxonomy" id="671077"/>
    <lineage>
        <taxon>Bacteria</taxon>
        <taxon>Bacillati</taxon>
        <taxon>Bacillota</taxon>
        <taxon>Clostridia</taxon>
        <taxon>Eubacteriales</taxon>
        <taxon>Symbiobacteriaceae</taxon>
        <taxon>Caldinitratiruptor</taxon>
    </lineage>
</organism>
<dbReference type="EMBL" id="AP025628">
    <property type="protein sequence ID" value="BDG62445.1"/>
    <property type="molecule type" value="Genomic_DNA"/>
</dbReference>
<dbReference type="AlphaFoldDB" id="A0AA35CNA4"/>
<keyword evidence="3" id="KW-1185">Reference proteome</keyword>
<evidence type="ECO:0000313" key="3">
    <source>
        <dbReference type="Proteomes" id="UP001163687"/>
    </source>
</evidence>
<evidence type="ECO:0000256" key="1">
    <source>
        <dbReference type="SAM" id="MobiDB-lite"/>
    </source>
</evidence>
<accession>A0AA35CNA4</accession>
<evidence type="ECO:0000313" key="2">
    <source>
        <dbReference type="EMBL" id="BDG62445.1"/>
    </source>
</evidence>
<reference evidence="2" key="1">
    <citation type="submission" date="2022-03" db="EMBL/GenBank/DDBJ databases">
        <title>Complete genome sequence of Caldinitratiruptor microaerophilus.</title>
        <authorList>
            <person name="Mukaiyama R."/>
            <person name="Nishiyama T."/>
            <person name="Ueda K."/>
        </authorList>
    </citation>
    <scope>NUCLEOTIDE SEQUENCE</scope>
    <source>
        <strain evidence="2">JCM 16183</strain>
    </source>
</reference>
<gene>
    <name evidence="2" type="ORF">caldi_35350</name>
</gene>
<dbReference type="RefSeq" id="WP_264843028.1">
    <property type="nucleotide sequence ID" value="NZ_AP025628.1"/>
</dbReference>
<sequence>MFLGGQPDAAGARSALFWLLLGFSLGAGSRWPDGAGLTPPGRSGRDSAGSRGGAFSVSVADETAADRAPAPRGPSFASWPGGSGPGAVQVRVFQEVPGPDGPTYVQTTGQVVSVYTGRGGAGPAGP</sequence>
<protein>
    <submittedName>
        <fullName evidence="2">Uncharacterized protein</fullName>
    </submittedName>
</protein>
<name>A0AA35CNA4_9FIRM</name>
<dbReference type="KEGG" id="cmic:caldi_35350"/>
<feature type="region of interest" description="Disordered" evidence="1">
    <location>
        <begin position="29"/>
        <end position="84"/>
    </location>
</feature>